<evidence type="ECO:0000313" key="1">
    <source>
        <dbReference type="EMBL" id="KAK8491923.1"/>
    </source>
</evidence>
<comment type="caution">
    <text evidence="1">The sequence shown here is derived from an EMBL/GenBank/DDBJ whole genome shotgun (WGS) entry which is preliminary data.</text>
</comment>
<dbReference type="EMBL" id="JBBPBN010000257">
    <property type="protein sequence ID" value="KAK8491923.1"/>
    <property type="molecule type" value="Genomic_DNA"/>
</dbReference>
<keyword evidence="3" id="KW-1185">Reference proteome</keyword>
<dbReference type="Proteomes" id="UP001396334">
    <property type="component" value="Unassembled WGS sequence"/>
</dbReference>
<organism evidence="1 3">
    <name type="scientific">Hibiscus sabdariffa</name>
    <name type="common">roselle</name>
    <dbReference type="NCBI Taxonomy" id="183260"/>
    <lineage>
        <taxon>Eukaryota</taxon>
        <taxon>Viridiplantae</taxon>
        <taxon>Streptophyta</taxon>
        <taxon>Embryophyta</taxon>
        <taxon>Tracheophyta</taxon>
        <taxon>Spermatophyta</taxon>
        <taxon>Magnoliopsida</taxon>
        <taxon>eudicotyledons</taxon>
        <taxon>Gunneridae</taxon>
        <taxon>Pentapetalae</taxon>
        <taxon>rosids</taxon>
        <taxon>malvids</taxon>
        <taxon>Malvales</taxon>
        <taxon>Malvaceae</taxon>
        <taxon>Malvoideae</taxon>
        <taxon>Hibiscus</taxon>
    </lineage>
</organism>
<gene>
    <name evidence="1" type="ORF">V6N11_014047</name>
    <name evidence="2" type="ORF">V6N11_080517</name>
</gene>
<name>A0ABR2AFJ8_9ROSI</name>
<accession>A0ABR2AFJ8</accession>
<reference evidence="1 3" key="1">
    <citation type="journal article" date="2024" name="G3 (Bethesda)">
        <title>Genome assembly of Hibiscus sabdariffa L. provides insights into metabolisms of medicinal natural products.</title>
        <authorList>
            <person name="Kim T."/>
        </authorList>
    </citation>
    <scope>NUCLEOTIDE SEQUENCE [LARGE SCALE GENOMIC DNA]</scope>
    <source>
        <strain evidence="1">TK-2024</strain>
        <tissue evidence="1">Old leaves</tissue>
    </source>
</reference>
<proteinExistence type="predicted"/>
<dbReference type="EMBL" id="JBBPBN010000025">
    <property type="protein sequence ID" value="KAK9009043.1"/>
    <property type="molecule type" value="Genomic_DNA"/>
</dbReference>
<protein>
    <submittedName>
        <fullName evidence="1">Uncharacterized protein</fullName>
    </submittedName>
</protein>
<sequence>MKLQLDRRHKELQDMSGESFALLYGRERLSVPVIGIDLLRLVPDGFQLIGMSILKLFHLVLGIIKTVKRKQLLQGACLKQMATSQLT</sequence>
<evidence type="ECO:0000313" key="2">
    <source>
        <dbReference type="EMBL" id="KAK9009043.1"/>
    </source>
</evidence>
<evidence type="ECO:0000313" key="3">
    <source>
        <dbReference type="Proteomes" id="UP001396334"/>
    </source>
</evidence>